<keyword evidence="8" id="KW-1185">Reference proteome</keyword>
<evidence type="ECO:0000256" key="3">
    <source>
        <dbReference type="ARBA" id="ARBA00022833"/>
    </source>
</evidence>
<comment type="cofactor">
    <cofactor evidence="1">
        <name>Mg(2+)</name>
        <dbReference type="ChEBI" id="CHEBI:18420"/>
    </cofactor>
</comment>
<accession>A0A437J9L1</accession>
<evidence type="ECO:0000313" key="7">
    <source>
        <dbReference type="EMBL" id="RVT42073.1"/>
    </source>
</evidence>
<comment type="catalytic activity">
    <reaction evidence="6">
        <text>D-fructose + ATP = D-fructose 6-phosphate + ADP + H(+)</text>
        <dbReference type="Rhea" id="RHEA:16125"/>
        <dbReference type="ChEBI" id="CHEBI:15378"/>
        <dbReference type="ChEBI" id="CHEBI:30616"/>
        <dbReference type="ChEBI" id="CHEBI:37721"/>
        <dbReference type="ChEBI" id="CHEBI:61527"/>
        <dbReference type="ChEBI" id="CHEBI:456216"/>
        <dbReference type="EC" id="2.7.1.4"/>
    </reaction>
</comment>
<keyword evidence="4" id="KW-0460">Magnesium</keyword>
<dbReference type="InterPro" id="IPR049874">
    <property type="entry name" value="ROK_cs"/>
</dbReference>
<dbReference type="GO" id="GO:0046872">
    <property type="term" value="F:metal ion binding"/>
    <property type="evidence" value="ECO:0007669"/>
    <property type="project" value="UniProtKB-KW"/>
</dbReference>
<dbReference type="InterPro" id="IPR051804">
    <property type="entry name" value="Carb_Metab_Reg_Kinase/Isom"/>
</dbReference>
<evidence type="ECO:0000256" key="2">
    <source>
        <dbReference type="ARBA" id="ARBA00022723"/>
    </source>
</evidence>
<dbReference type="RefSeq" id="WP_127690257.1">
    <property type="nucleotide sequence ID" value="NZ_RZUL01000002.1"/>
</dbReference>
<proteinExistence type="predicted"/>
<name>A0A437J9L1_9SPHN</name>
<dbReference type="PANTHER" id="PTHR42742:SF3">
    <property type="entry name" value="FRUCTOKINASE"/>
    <property type="match status" value="1"/>
</dbReference>
<evidence type="ECO:0000256" key="5">
    <source>
        <dbReference type="ARBA" id="ARBA00038887"/>
    </source>
</evidence>
<evidence type="ECO:0000256" key="4">
    <source>
        <dbReference type="ARBA" id="ARBA00022842"/>
    </source>
</evidence>
<keyword evidence="2" id="KW-0479">Metal-binding</keyword>
<dbReference type="InterPro" id="IPR043129">
    <property type="entry name" value="ATPase_NBD"/>
</dbReference>
<evidence type="ECO:0000313" key="8">
    <source>
        <dbReference type="Proteomes" id="UP000282977"/>
    </source>
</evidence>
<dbReference type="PROSITE" id="PS01125">
    <property type="entry name" value="ROK"/>
    <property type="match status" value="1"/>
</dbReference>
<dbReference type="Pfam" id="PF00480">
    <property type="entry name" value="ROK"/>
    <property type="match status" value="1"/>
</dbReference>
<dbReference type="PANTHER" id="PTHR42742">
    <property type="entry name" value="TRANSCRIPTIONAL REPRESSOR MPRA"/>
    <property type="match status" value="1"/>
</dbReference>
<comment type="caution">
    <text evidence="7">The sequence shown here is derived from an EMBL/GenBank/DDBJ whole genome shotgun (WGS) entry which is preliminary data.</text>
</comment>
<dbReference type="Gene3D" id="3.30.420.40">
    <property type="match status" value="2"/>
</dbReference>
<evidence type="ECO:0000256" key="1">
    <source>
        <dbReference type="ARBA" id="ARBA00001946"/>
    </source>
</evidence>
<dbReference type="OrthoDB" id="9783435at2"/>
<protein>
    <recommendedName>
        <fullName evidence="5">fructokinase</fullName>
        <ecNumber evidence="5">2.7.1.4</ecNumber>
    </recommendedName>
</protein>
<dbReference type="CDD" id="cd24067">
    <property type="entry name" value="ASKHA_NBD_ROK_BsFRK-like"/>
    <property type="match status" value="1"/>
</dbReference>
<organism evidence="7 8">
    <name type="scientific">Sphingobium algorifonticola</name>
    <dbReference type="NCBI Taxonomy" id="2008318"/>
    <lineage>
        <taxon>Bacteria</taxon>
        <taxon>Pseudomonadati</taxon>
        <taxon>Pseudomonadota</taxon>
        <taxon>Alphaproteobacteria</taxon>
        <taxon>Sphingomonadales</taxon>
        <taxon>Sphingomonadaceae</taxon>
        <taxon>Sphingobium</taxon>
    </lineage>
</organism>
<gene>
    <name evidence="7" type="ORF">ENE74_07515</name>
</gene>
<sequence>MRLDDSPLLAGIELGGTKAIVTLARDRHIIDQARWPTTTPAQTLAEMGDHLLAWHRRDPVAAIGIASFGPLHLDPQDPAFGHIGRTPKPGWTHADVRGHFAALLPGLPVGIDTDVAGAALAEGRWGAAQDCAVHIYITIGTGVGIGVVVDSKPVHGRIHPEAGHLRIRRVAGDAFAGVCPFHGDCIEGLVSGPALAARAGGDPAVLPADHPLWDNVAADIGEMLAILILTLSPQRIVIGGGVGLGQQGLLARARARCADSLAGYLVDHAASDMETLIVPAALGNDAGPLGAILIAQQALGDAR</sequence>
<dbReference type="EC" id="2.7.1.4" evidence="5"/>
<dbReference type="GO" id="GO:0008865">
    <property type="term" value="F:fructokinase activity"/>
    <property type="evidence" value="ECO:0007669"/>
    <property type="project" value="UniProtKB-EC"/>
</dbReference>
<dbReference type="InterPro" id="IPR000600">
    <property type="entry name" value="ROK"/>
</dbReference>
<dbReference type="EMBL" id="RZUL01000002">
    <property type="protein sequence ID" value="RVT42073.1"/>
    <property type="molecule type" value="Genomic_DNA"/>
</dbReference>
<keyword evidence="3" id="KW-0862">Zinc</keyword>
<dbReference type="AlphaFoldDB" id="A0A437J9L1"/>
<evidence type="ECO:0000256" key="6">
    <source>
        <dbReference type="ARBA" id="ARBA00048451"/>
    </source>
</evidence>
<dbReference type="SUPFAM" id="SSF53067">
    <property type="entry name" value="Actin-like ATPase domain"/>
    <property type="match status" value="1"/>
</dbReference>
<dbReference type="Proteomes" id="UP000282977">
    <property type="component" value="Unassembled WGS sequence"/>
</dbReference>
<reference evidence="7 8" key="1">
    <citation type="submission" date="2019-01" db="EMBL/GenBank/DDBJ databases">
        <authorList>
            <person name="Chen W.-M."/>
        </authorList>
    </citation>
    <scope>NUCLEOTIDE SEQUENCE [LARGE SCALE GENOMIC DNA]</scope>
    <source>
        <strain evidence="7 8">TLA-22</strain>
    </source>
</reference>